<dbReference type="Gene3D" id="3.10.350.10">
    <property type="entry name" value="LysM domain"/>
    <property type="match status" value="2"/>
</dbReference>
<dbReference type="GO" id="GO:0000272">
    <property type="term" value="P:polysaccharide catabolic process"/>
    <property type="evidence" value="ECO:0007669"/>
    <property type="project" value="UniProtKB-KW"/>
</dbReference>
<keyword evidence="10 12" id="KW-0326">Glycosidase</keyword>
<dbReference type="InParanoid" id="A0A136IK82"/>
<keyword evidence="5" id="KW-0147">Chitin-binding</keyword>
<keyword evidence="9" id="KW-0119">Carbohydrate metabolism</keyword>
<dbReference type="CDD" id="cd00035">
    <property type="entry name" value="ChtBD1"/>
    <property type="match status" value="1"/>
</dbReference>
<dbReference type="PROSITE" id="PS51910">
    <property type="entry name" value="GH18_2"/>
    <property type="match status" value="1"/>
</dbReference>
<dbReference type="PANTHER" id="PTHR47700">
    <property type="entry name" value="V CHITINASE, PUTATIVE (AFU_ORTHOLOGUE AFUA_6G13720)-RELATED"/>
    <property type="match status" value="1"/>
</dbReference>
<evidence type="ECO:0000256" key="9">
    <source>
        <dbReference type="ARBA" id="ARBA00023277"/>
    </source>
</evidence>
<keyword evidence="4" id="KW-0964">Secreted</keyword>
<evidence type="ECO:0000313" key="17">
    <source>
        <dbReference type="EMBL" id="KXJ85377.1"/>
    </source>
</evidence>
<feature type="signal peptide" evidence="14">
    <location>
        <begin position="1"/>
        <end position="19"/>
    </location>
</feature>
<evidence type="ECO:0000256" key="11">
    <source>
        <dbReference type="ARBA" id="ARBA00023326"/>
    </source>
</evidence>
<dbReference type="InterPro" id="IPR036779">
    <property type="entry name" value="LysM_dom_sf"/>
</dbReference>
<dbReference type="InterPro" id="IPR001223">
    <property type="entry name" value="Glyco_hydro18_cat"/>
</dbReference>
<dbReference type="PANTHER" id="PTHR47700:SF2">
    <property type="entry name" value="CHITINASE"/>
    <property type="match status" value="1"/>
</dbReference>
<evidence type="ECO:0000256" key="8">
    <source>
        <dbReference type="ARBA" id="ARBA00023026"/>
    </source>
</evidence>
<dbReference type="InterPro" id="IPR018392">
    <property type="entry name" value="LysM"/>
</dbReference>
<organism evidence="17 18">
    <name type="scientific">Microdochium bolleyi</name>
    <dbReference type="NCBI Taxonomy" id="196109"/>
    <lineage>
        <taxon>Eukaryota</taxon>
        <taxon>Fungi</taxon>
        <taxon>Dikarya</taxon>
        <taxon>Ascomycota</taxon>
        <taxon>Pezizomycotina</taxon>
        <taxon>Sordariomycetes</taxon>
        <taxon>Xylariomycetidae</taxon>
        <taxon>Xylariales</taxon>
        <taxon>Microdochiaceae</taxon>
        <taxon>Microdochium</taxon>
    </lineage>
</organism>
<feature type="domain" description="GH18" evidence="16">
    <location>
        <begin position="489"/>
        <end position="801"/>
    </location>
</feature>
<evidence type="ECO:0000259" key="16">
    <source>
        <dbReference type="PROSITE" id="PS51910"/>
    </source>
</evidence>
<dbReference type="InterPro" id="IPR017853">
    <property type="entry name" value="GH"/>
</dbReference>
<feature type="region of interest" description="Disordered" evidence="13">
    <location>
        <begin position="1216"/>
        <end position="1235"/>
    </location>
</feature>
<evidence type="ECO:0000256" key="10">
    <source>
        <dbReference type="ARBA" id="ARBA00023295"/>
    </source>
</evidence>
<keyword evidence="8" id="KW-0843">Virulence</keyword>
<dbReference type="GO" id="GO:0005576">
    <property type="term" value="C:extracellular region"/>
    <property type="evidence" value="ECO:0007669"/>
    <property type="project" value="UniProtKB-SubCell"/>
</dbReference>
<dbReference type="InterPro" id="IPR036861">
    <property type="entry name" value="Endochitinase-like_sf"/>
</dbReference>
<evidence type="ECO:0000256" key="5">
    <source>
        <dbReference type="ARBA" id="ARBA00022669"/>
    </source>
</evidence>
<dbReference type="GO" id="GO:0006032">
    <property type="term" value="P:chitin catabolic process"/>
    <property type="evidence" value="ECO:0007669"/>
    <property type="project" value="UniProtKB-KW"/>
</dbReference>
<evidence type="ECO:0000256" key="2">
    <source>
        <dbReference type="ARBA" id="ARBA00004613"/>
    </source>
</evidence>
<keyword evidence="6 12" id="KW-0378">Hydrolase</keyword>
<evidence type="ECO:0000256" key="6">
    <source>
        <dbReference type="ARBA" id="ARBA00022801"/>
    </source>
</evidence>
<feature type="chain" id="PRO_5007292728" description="chitinase" evidence="14">
    <location>
        <begin position="20"/>
        <end position="1251"/>
    </location>
</feature>
<comment type="catalytic activity">
    <reaction evidence="1">
        <text>Random endo-hydrolysis of N-acetyl-beta-D-glucosaminide (1-&gt;4)-beta-linkages in chitin and chitodextrins.</text>
        <dbReference type="EC" id="3.2.1.14"/>
    </reaction>
</comment>
<reference evidence="18" key="1">
    <citation type="submission" date="2016-02" db="EMBL/GenBank/DDBJ databases">
        <title>Draft genome sequence of Microdochium bolleyi, a fungal endophyte of beachgrass.</title>
        <authorList>
            <consortium name="DOE Joint Genome Institute"/>
            <person name="David A.S."/>
            <person name="May G."/>
            <person name="Haridas S."/>
            <person name="Lim J."/>
            <person name="Wang M."/>
            <person name="Labutti K."/>
            <person name="Lipzen A."/>
            <person name="Barry K."/>
            <person name="Grigoriev I.V."/>
        </authorList>
    </citation>
    <scope>NUCLEOTIDE SEQUENCE [LARGE SCALE GENOMIC DNA]</scope>
    <source>
        <strain evidence="18">J235TASD1</strain>
    </source>
</reference>
<evidence type="ECO:0000256" key="4">
    <source>
        <dbReference type="ARBA" id="ARBA00022525"/>
    </source>
</evidence>
<dbReference type="STRING" id="196109.A0A136IK82"/>
<name>A0A136IK82_9PEZI</name>
<dbReference type="InterPro" id="IPR001579">
    <property type="entry name" value="Glyco_hydro_18_chit_AS"/>
</dbReference>
<dbReference type="EMBL" id="KQ964284">
    <property type="protein sequence ID" value="KXJ85377.1"/>
    <property type="molecule type" value="Genomic_DNA"/>
</dbReference>
<evidence type="ECO:0000256" key="3">
    <source>
        <dbReference type="ARBA" id="ARBA00012729"/>
    </source>
</evidence>
<dbReference type="Proteomes" id="UP000070501">
    <property type="component" value="Unassembled WGS sequence"/>
</dbReference>
<dbReference type="PROSITE" id="PS01095">
    <property type="entry name" value="GH18_1"/>
    <property type="match status" value="1"/>
</dbReference>
<dbReference type="Gene3D" id="3.30.60.10">
    <property type="entry name" value="Endochitinase-like"/>
    <property type="match status" value="1"/>
</dbReference>
<dbReference type="Pfam" id="PF00704">
    <property type="entry name" value="Glyco_hydro_18"/>
    <property type="match status" value="1"/>
</dbReference>
<evidence type="ECO:0000256" key="7">
    <source>
        <dbReference type="ARBA" id="ARBA00023024"/>
    </source>
</evidence>
<sequence>MRFSSILPAAGLLIRSALAHTEPCPRMCAETGIDPAHWDVRESLAETFYCPRPLLIDLALSIPANEQQPFRTCDTWGAYYYHQSPVILAASANETIEVVPQLAWSGSDNIHRTGPRAATPLEELRSYLQRTGQAGWNKTSLFSAYNGATVGVFIGQGLLSSSAANGLITPLISKVREAGLAADSSALVQLCSSNSTAAETFGVVVASTLDLTVVQKMVNTWANATCVDISSFGNSTTLNTTIIVARPLIPLALGNTSLSSNATRHLARHAHGIRAQLHARADCRAIQVDNGDGCGTLASKCGISGSDFNKYNTAKDLCSTLMKGQHVCCTSGSLPDFRPKPNKDGSCATYTTKQDDTCAAIAAGNSLKVTDLETMNKNTWGWAGCDRLFVGVVMCLSSGTPPFPQAIPNAICGPQKPGSERPTDGSNIADMNPCPLNVCCNIWGQCGLSDDFCIDTRGDGAPGTAKKDTNGCISNCGLDIVKGSAPAQFIKLGYFEAFNLNRECLNMDVTQIDKSFTHVHFAFGMLSNDFEVYFEDQYQEYQFKQFKKMTGIKKIISFGGWVFSNDRKYYSIFRNGVKPANREKLASSLAKFVNDNGLDGVDIDWEYPGADDIPGTPPPDDKYEGTAYAAFLTILKNKLPNKTVSIAAPASYWYLRNFPIKGIGKIVDYIVYMTYDLHGQWDAGSKWASLWESRATGEASVWPILPAADLSVSFSEMQRAADMWYDASSDSNMMVYDGNNWVAYMNEAVRSKRANQYKGFNLGGTTDWAVDLEKFNSPPALGDDGDIRLTWGQIKNNIKNKGEAVSCDLETRTGSWNLALVDNCNPDAKCATHASSGDHPSGKTGACAYIVWNSLAQIHALIKNYSATLKAAAQQIQNKKNEFVDTFAPKGNRPNYALGIGILLTILQIPSTAIGTLFWKGALKEIPFFKENSLGLDLYKDSSQALVMAGFTISQRFIAQETVKEVTFSVLYDKLIDNWTKQVDTMVVELFDGESEHLKQLAAIMGKGQMVPGSLNGQAGSTSTNVDHTQAFLQQKAAERAFYAAAIPSVWKMRQPYPQYPAILDFGPDCSRDIGANEFFYSGEKYNNGKVCIDNHNYILASTYDRDNDGPNCSPEYYTWCNNPDPKWAPLFSLPGLDQIMKKNEKFGNVTVEDLVRGAVNTWKRNNKLNLMNGNEGAIDPSNKDDFNSLWDNDITAPGTIRIPVCSPKEASVLGEDGLGHGIPDTDKPSFPCLRDPSKRYESEWVSWPKD</sequence>
<dbReference type="InterPro" id="IPR053214">
    <property type="entry name" value="LysM12-like"/>
</dbReference>
<keyword evidence="14" id="KW-0732">Signal</keyword>
<dbReference type="SUPFAM" id="SSF51445">
    <property type="entry name" value="(Trans)glycosidases"/>
    <property type="match status" value="1"/>
</dbReference>
<dbReference type="EC" id="3.2.1.14" evidence="3"/>
<feature type="domain" description="LysM" evidence="15">
    <location>
        <begin position="348"/>
        <end position="396"/>
    </location>
</feature>
<accession>A0A136IK82</accession>
<keyword evidence="7" id="KW-0146">Chitin degradation</keyword>
<dbReference type="CDD" id="cd00118">
    <property type="entry name" value="LysM"/>
    <property type="match status" value="1"/>
</dbReference>
<dbReference type="Gene3D" id="3.20.20.80">
    <property type="entry name" value="Glycosidases"/>
    <property type="match status" value="1"/>
</dbReference>
<dbReference type="AlphaFoldDB" id="A0A136IK82"/>
<dbReference type="GO" id="GO:0008843">
    <property type="term" value="F:endochitinase activity"/>
    <property type="evidence" value="ECO:0007669"/>
    <property type="project" value="UniProtKB-EC"/>
</dbReference>
<keyword evidence="11" id="KW-0624">Polysaccharide degradation</keyword>
<dbReference type="SUPFAM" id="SSF57016">
    <property type="entry name" value="Plant lectins/antimicrobial peptides"/>
    <property type="match status" value="1"/>
</dbReference>
<evidence type="ECO:0000256" key="14">
    <source>
        <dbReference type="SAM" id="SignalP"/>
    </source>
</evidence>
<evidence type="ECO:0000259" key="15">
    <source>
        <dbReference type="PROSITE" id="PS51782"/>
    </source>
</evidence>
<evidence type="ECO:0000256" key="13">
    <source>
        <dbReference type="SAM" id="MobiDB-lite"/>
    </source>
</evidence>
<evidence type="ECO:0000256" key="1">
    <source>
        <dbReference type="ARBA" id="ARBA00000822"/>
    </source>
</evidence>
<proteinExistence type="predicted"/>
<feature type="domain" description="LysM" evidence="15">
    <location>
        <begin position="284"/>
        <end position="329"/>
    </location>
</feature>
<comment type="subcellular location">
    <subcellularLocation>
        <location evidence="2">Secreted</location>
    </subcellularLocation>
</comment>
<dbReference type="SUPFAM" id="SSF54106">
    <property type="entry name" value="LysM domain"/>
    <property type="match status" value="1"/>
</dbReference>
<dbReference type="OrthoDB" id="73875at2759"/>
<dbReference type="PROSITE" id="PS51782">
    <property type="entry name" value="LYSM"/>
    <property type="match status" value="2"/>
</dbReference>
<dbReference type="SMART" id="SM00636">
    <property type="entry name" value="Glyco_18"/>
    <property type="match status" value="1"/>
</dbReference>
<gene>
    <name evidence="17" type="ORF">Micbo1qcDRAFT_128181</name>
</gene>
<keyword evidence="18" id="KW-1185">Reference proteome</keyword>
<dbReference type="InterPro" id="IPR011583">
    <property type="entry name" value="Chitinase_II/V-like_cat"/>
</dbReference>
<evidence type="ECO:0000313" key="18">
    <source>
        <dbReference type="Proteomes" id="UP000070501"/>
    </source>
</evidence>
<evidence type="ECO:0000256" key="12">
    <source>
        <dbReference type="RuleBase" id="RU000489"/>
    </source>
</evidence>
<dbReference type="GO" id="GO:0008061">
    <property type="term" value="F:chitin binding"/>
    <property type="evidence" value="ECO:0007669"/>
    <property type="project" value="UniProtKB-KW"/>
</dbReference>
<protein>
    <recommendedName>
        <fullName evidence="3">chitinase</fullName>
        <ecNumber evidence="3">3.2.1.14</ecNumber>
    </recommendedName>
</protein>